<evidence type="ECO:0000313" key="1">
    <source>
        <dbReference type="EMBL" id="MPC18919.1"/>
    </source>
</evidence>
<gene>
    <name evidence="1" type="ORF">E2C01_011818</name>
</gene>
<dbReference type="EMBL" id="VSRR010000722">
    <property type="protein sequence ID" value="MPC18919.1"/>
    <property type="molecule type" value="Genomic_DNA"/>
</dbReference>
<dbReference type="Proteomes" id="UP000324222">
    <property type="component" value="Unassembled WGS sequence"/>
</dbReference>
<keyword evidence="2" id="KW-1185">Reference proteome</keyword>
<dbReference type="AlphaFoldDB" id="A0A5B7DCG4"/>
<organism evidence="1 2">
    <name type="scientific">Portunus trituberculatus</name>
    <name type="common">Swimming crab</name>
    <name type="synonym">Neptunus trituberculatus</name>
    <dbReference type="NCBI Taxonomy" id="210409"/>
    <lineage>
        <taxon>Eukaryota</taxon>
        <taxon>Metazoa</taxon>
        <taxon>Ecdysozoa</taxon>
        <taxon>Arthropoda</taxon>
        <taxon>Crustacea</taxon>
        <taxon>Multicrustacea</taxon>
        <taxon>Malacostraca</taxon>
        <taxon>Eumalacostraca</taxon>
        <taxon>Eucarida</taxon>
        <taxon>Decapoda</taxon>
        <taxon>Pleocyemata</taxon>
        <taxon>Brachyura</taxon>
        <taxon>Eubrachyura</taxon>
        <taxon>Portunoidea</taxon>
        <taxon>Portunidae</taxon>
        <taxon>Portuninae</taxon>
        <taxon>Portunus</taxon>
    </lineage>
</organism>
<reference evidence="1 2" key="1">
    <citation type="submission" date="2019-05" db="EMBL/GenBank/DDBJ databases">
        <title>Another draft genome of Portunus trituberculatus and its Hox gene families provides insights of decapod evolution.</title>
        <authorList>
            <person name="Jeong J.-H."/>
            <person name="Song I."/>
            <person name="Kim S."/>
            <person name="Choi T."/>
            <person name="Kim D."/>
            <person name="Ryu S."/>
            <person name="Kim W."/>
        </authorList>
    </citation>
    <scope>NUCLEOTIDE SEQUENCE [LARGE SCALE GENOMIC DNA]</scope>
    <source>
        <tissue evidence="1">Muscle</tissue>
    </source>
</reference>
<name>A0A5B7DCG4_PORTR</name>
<accession>A0A5B7DCG4</accession>
<evidence type="ECO:0000313" key="2">
    <source>
        <dbReference type="Proteomes" id="UP000324222"/>
    </source>
</evidence>
<protein>
    <submittedName>
        <fullName evidence="1">Uncharacterized protein</fullName>
    </submittedName>
</protein>
<comment type="caution">
    <text evidence="1">The sequence shown here is derived from an EMBL/GenBank/DDBJ whole genome shotgun (WGS) entry which is preliminary data.</text>
</comment>
<sequence>MTTLYLANIEKRFALSLQLFSKATEMISGVFKSVSPVNNSQPSLPCLSYSCEPTCLCIQTPTPSSLVDKDKGDYSSPYVNAI</sequence>
<proteinExistence type="predicted"/>